<name>A0ABQ5DRQ8_9ASTR</name>
<evidence type="ECO:0000313" key="2">
    <source>
        <dbReference type="EMBL" id="GJT41328.1"/>
    </source>
</evidence>
<evidence type="ECO:0000313" key="3">
    <source>
        <dbReference type="Proteomes" id="UP001151760"/>
    </source>
</evidence>
<reference evidence="2" key="2">
    <citation type="submission" date="2022-01" db="EMBL/GenBank/DDBJ databases">
        <authorList>
            <person name="Yamashiro T."/>
            <person name="Shiraishi A."/>
            <person name="Satake H."/>
            <person name="Nakayama K."/>
        </authorList>
    </citation>
    <scope>NUCLEOTIDE SEQUENCE</scope>
</reference>
<dbReference type="Proteomes" id="UP001151760">
    <property type="component" value="Unassembled WGS sequence"/>
</dbReference>
<dbReference type="EMBL" id="BQNB010015553">
    <property type="protein sequence ID" value="GJT41328.1"/>
    <property type="molecule type" value="Genomic_DNA"/>
</dbReference>
<feature type="region of interest" description="Disordered" evidence="1">
    <location>
        <begin position="1"/>
        <end position="40"/>
    </location>
</feature>
<accession>A0ABQ5DRQ8</accession>
<reference evidence="2" key="1">
    <citation type="journal article" date="2022" name="Int. J. Mol. Sci.">
        <title>Draft Genome of Tanacetum Coccineum: Genomic Comparison of Closely Related Tanacetum-Family Plants.</title>
        <authorList>
            <person name="Yamashiro T."/>
            <person name="Shiraishi A."/>
            <person name="Nakayama K."/>
            <person name="Satake H."/>
        </authorList>
    </citation>
    <scope>NUCLEOTIDE SEQUENCE</scope>
</reference>
<proteinExistence type="predicted"/>
<feature type="region of interest" description="Disordered" evidence="1">
    <location>
        <begin position="195"/>
        <end position="230"/>
    </location>
</feature>
<evidence type="ECO:0000256" key="1">
    <source>
        <dbReference type="SAM" id="MobiDB-lite"/>
    </source>
</evidence>
<gene>
    <name evidence="2" type="ORF">Tco_0941193</name>
</gene>
<protein>
    <submittedName>
        <fullName evidence="2">Uncharacterized protein</fullName>
    </submittedName>
</protein>
<organism evidence="2 3">
    <name type="scientific">Tanacetum coccineum</name>
    <dbReference type="NCBI Taxonomy" id="301880"/>
    <lineage>
        <taxon>Eukaryota</taxon>
        <taxon>Viridiplantae</taxon>
        <taxon>Streptophyta</taxon>
        <taxon>Embryophyta</taxon>
        <taxon>Tracheophyta</taxon>
        <taxon>Spermatophyta</taxon>
        <taxon>Magnoliopsida</taxon>
        <taxon>eudicotyledons</taxon>
        <taxon>Gunneridae</taxon>
        <taxon>Pentapetalae</taxon>
        <taxon>asterids</taxon>
        <taxon>campanulids</taxon>
        <taxon>Asterales</taxon>
        <taxon>Asteraceae</taxon>
        <taxon>Asteroideae</taxon>
        <taxon>Anthemideae</taxon>
        <taxon>Anthemidinae</taxon>
        <taxon>Tanacetum</taxon>
    </lineage>
</organism>
<feature type="compositionally biased region" description="Polar residues" evidence="1">
    <location>
        <begin position="206"/>
        <end position="222"/>
    </location>
</feature>
<keyword evidence="3" id="KW-1185">Reference proteome</keyword>
<comment type="caution">
    <text evidence="2">The sequence shown here is derived from an EMBL/GenBank/DDBJ whole genome shotgun (WGS) entry which is preliminary data.</text>
</comment>
<feature type="region of interest" description="Disordered" evidence="1">
    <location>
        <begin position="93"/>
        <end position="180"/>
    </location>
</feature>
<feature type="compositionally biased region" description="Acidic residues" evidence="1">
    <location>
        <begin position="1"/>
        <end position="31"/>
    </location>
</feature>
<feature type="compositionally biased region" description="Basic and acidic residues" evidence="1">
    <location>
        <begin position="166"/>
        <end position="176"/>
    </location>
</feature>
<feature type="compositionally biased region" description="Basic and acidic residues" evidence="1">
    <location>
        <begin position="144"/>
        <end position="157"/>
    </location>
</feature>
<sequence length="230" mass="24954">MIGDDEDCESFSERGFDDEDEDEEDEEEEEEHPASADSAVVIPTIELVSPPEGTKPVIPPPSYLHLTTLVARIIVHFGPFHIPSTRSAGAPCNVMSPSAHSSPPPVPSPLLPSSGSRYEVGESSTARPTGGRRVDYGFVSTLDAEERRRGISEERPTPKRLGAHSIEVESGDHSEELQNLSESCLYAQRDPIARMEHQAKLHTHTHSGASESQNNSSQSMKTSEFPDAAG</sequence>